<reference evidence="8 9" key="1">
    <citation type="submission" date="2018-05" db="EMBL/GenBank/DDBJ databases">
        <title>Genomic Encyclopedia of Type Strains, Phase IV (KMG-IV): sequencing the most valuable type-strain genomes for metagenomic binning, comparative biology and taxonomic classification.</title>
        <authorList>
            <person name="Goeker M."/>
        </authorList>
    </citation>
    <scope>NUCLEOTIDE SEQUENCE [LARGE SCALE GENOMIC DNA]</scope>
    <source>
        <strain evidence="8 9">DSM 26006</strain>
    </source>
</reference>
<dbReference type="SUPFAM" id="SSF55073">
    <property type="entry name" value="Nucleotide cyclase"/>
    <property type="match status" value="1"/>
</dbReference>
<feature type="domain" description="GGDEF" evidence="7">
    <location>
        <begin position="606"/>
        <end position="739"/>
    </location>
</feature>
<dbReference type="PANTHER" id="PTHR44757:SF2">
    <property type="entry name" value="BIOFILM ARCHITECTURE MAINTENANCE PROTEIN MBAA"/>
    <property type="match status" value="1"/>
</dbReference>
<dbReference type="Pfam" id="PF00990">
    <property type="entry name" value="GGDEF"/>
    <property type="match status" value="1"/>
</dbReference>
<evidence type="ECO:0000256" key="5">
    <source>
        <dbReference type="ARBA" id="ARBA00023136"/>
    </source>
</evidence>
<dbReference type="InterPro" id="IPR013655">
    <property type="entry name" value="PAS_fold_3"/>
</dbReference>
<dbReference type="NCBIfam" id="TIGR00229">
    <property type="entry name" value="sensory_box"/>
    <property type="match status" value="1"/>
</dbReference>
<dbReference type="Proteomes" id="UP000246483">
    <property type="component" value="Unassembled WGS sequence"/>
</dbReference>
<dbReference type="OrthoDB" id="8929028at2"/>
<keyword evidence="5 6" id="KW-0472">Membrane</keyword>
<keyword evidence="3 6" id="KW-0812">Transmembrane</keyword>
<dbReference type="SMART" id="SM00091">
    <property type="entry name" value="PAS"/>
    <property type="match status" value="1"/>
</dbReference>
<gene>
    <name evidence="8" type="ORF">DFR36_101335</name>
</gene>
<comment type="caution">
    <text evidence="8">The sequence shown here is derived from an EMBL/GenBank/DDBJ whole genome shotgun (WGS) entry which is preliminary data.</text>
</comment>
<dbReference type="InterPro" id="IPR033479">
    <property type="entry name" value="dCache_1"/>
</dbReference>
<sequence length="751" mass="80463">MTPAEHLAALQQLVPGQGATGPAAAAARARTPGAGLALDGAADQEEATLLAPGRSWFPGPLVRKLLLVAALAVLAAGALTGWLVARAAGQEAMDRLVVQQGDEVELVARLLSSKIEQSQKVLSTVAEGITPGMLDSPASLEWLLQQGLPAVRFFDATSVARHDGQLSVNLRYGQLEKASELDPAERDYLVRTLVEGKPLVSELIGTRPSDARVMFTHPLLLREGGVGGVVAGVLRLQSQGLLPHSLALPARSDSRLVVFTREGVILSHPDAGRVLGHVRDEPGLAEAYERWRSRGKPLNGSSLTESRSGHVVSLASVPMPQWMVARVSDARTLLAPVEGVQRRAWQVAALVTALVGLAAVLAIGWLARPLAQLRERAMAVLDDAFDPEDTTAEGGAIHAHWPRSAGEVDDVVRVCLRLLEHRRAHRQGWQALSQQLQAVLAHVPLGIALTHEERVQVASLQACRLLDHSPAQLRGRLLLDLLAPQEGEADSMARQVRAQFAAHGRFEGELPLLRRDGGVQWVRAQGRPIHAEDPQRGTLWVLEDCTATRAARQHEAWSGGHDALTLLLHRPAFEERLRALLEARATQGLPALPGAPQPPGLYGDEGSGALLFLDLDHFTVINDVAGHAAGDDVLRHLARLLESELRQMGWVARVGGDEFAVVLPGVTSARALAVAEQLRAAVQAWEPSYLGRSFTLGLSIGLVPLSPGLRDVALLLHTADMACYAAKRAGRNRVEVRRVMPQPEAGPAAAP</sequence>
<evidence type="ECO:0000256" key="1">
    <source>
        <dbReference type="ARBA" id="ARBA00004651"/>
    </source>
</evidence>
<dbReference type="Gene3D" id="3.30.70.270">
    <property type="match status" value="1"/>
</dbReference>
<dbReference type="PROSITE" id="PS50887">
    <property type="entry name" value="GGDEF"/>
    <property type="match status" value="1"/>
</dbReference>
<feature type="transmembrane region" description="Helical" evidence="6">
    <location>
        <begin position="347"/>
        <end position="367"/>
    </location>
</feature>
<proteinExistence type="predicted"/>
<keyword evidence="9" id="KW-1185">Reference proteome</keyword>
<dbReference type="EMBL" id="QGUB01000001">
    <property type="protein sequence ID" value="PWW48826.1"/>
    <property type="molecule type" value="Genomic_DNA"/>
</dbReference>
<dbReference type="RefSeq" id="WP_110011932.1">
    <property type="nucleotide sequence ID" value="NZ_QGUB01000001.1"/>
</dbReference>
<dbReference type="InterPro" id="IPR043128">
    <property type="entry name" value="Rev_trsase/Diguanyl_cyclase"/>
</dbReference>
<organism evidence="8 9">
    <name type="scientific">Melaminivora alkalimesophila</name>
    <dbReference type="NCBI Taxonomy" id="1165852"/>
    <lineage>
        <taxon>Bacteria</taxon>
        <taxon>Pseudomonadati</taxon>
        <taxon>Pseudomonadota</taxon>
        <taxon>Betaproteobacteria</taxon>
        <taxon>Burkholderiales</taxon>
        <taxon>Comamonadaceae</taxon>
        <taxon>Melaminivora</taxon>
    </lineage>
</organism>
<dbReference type="Gene3D" id="3.30.450.20">
    <property type="entry name" value="PAS domain"/>
    <property type="match status" value="1"/>
</dbReference>
<evidence type="ECO:0000256" key="2">
    <source>
        <dbReference type="ARBA" id="ARBA00022475"/>
    </source>
</evidence>
<comment type="subcellular location">
    <subcellularLocation>
        <location evidence="1">Cell membrane</location>
        <topology evidence="1">Multi-pass membrane protein</topology>
    </subcellularLocation>
</comment>
<dbReference type="CDD" id="cd00130">
    <property type="entry name" value="PAS"/>
    <property type="match status" value="1"/>
</dbReference>
<evidence type="ECO:0000313" key="8">
    <source>
        <dbReference type="EMBL" id="PWW48826.1"/>
    </source>
</evidence>
<keyword evidence="2" id="KW-1003">Cell membrane</keyword>
<dbReference type="CDD" id="cd01949">
    <property type="entry name" value="GGDEF"/>
    <property type="match status" value="1"/>
</dbReference>
<evidence type="ECO:0000259" key="7">
    <source>
        <dbReference type="PROSITE" id="PS50887"/>
    </source>
</evidence>
<keyword evidence="4 6" id="KW-1133">Transmembrane helix</keyword>
<dbReference type="GO" id="GO:0005886">
    <property type="term" value="C:plasma membrane"/>
    <property type="evidence" value="ECO:0007669"/>
    <property type="project" value="UniProtKB-SubCell"/>
</dbReference>
<dbReference type="InterPro" id="IPR000160">
    <property type="entry name" value="GGDEF_dom"/>
</dbReference>
<dbReference type="InterPro" id="IPR029787">
    <property type="entry name" value="Nucleotide_cyclase"/>
</dbReference>
<evidence type="ECO:0000256" key="6">
    <source>
        <dbReference type="SAM" id="Phobius"/>
    </source>
</evidence>
<evidence type="ECO:0000313" key="9">
    <source>
        <dbReference type="Proteomes" id="UP000246483"/>
    </source>
</evidence>
<accession>A0A317RIB2</accession>
<dbReference type="SMART" id="SM00267">
    <property type="entry name" value="GGDEF"/>
    <property type="match status" value="1"/>
</dbReference>
<dbReference type="PANTHER" id="PTHR44757">
    <property type="entry name" value="DIGUANYLATE CYCLASE DGCP"/>
    <property type="match status" value="1"/>
</dbReference>
<name>A0A317RIB2_9BURK</name>
<dbReference type="SUPFAM" id="SSF55785">
    <property type="entry name" value="PYP-like sensor domain (PAS domain)"/>
    <property type="match status" value="1"/>
</dbReference>
<dbReference type="Pfam" id="PF08447">
    <property type="entry name" value="PAS_3"/>
    <property type="match status" value="1"/>
</dbReference>
<dbReference type="NCBIfam" id="TIGR00254">
    <property type="entry name" value="GGDEF"/>
    <property type="match status" value="1"/>
</dbReference>
<dbReference type="InterPro" id="IPR000014">
    <property type="entry name" value="PAS"/>
</dbReference>
<evidence type="ECO:0000256" key="4">
    <source>
        <dbReference type="ARBA" id="ARBA00022989"/>
    </source>
</evidence>
<dbReference type="Pfam" id="PF02743">
    <property type="entry name" value="dCache_1"/>
    <property type="match status" value="1"/>
</dbReference>
<dbReference type="InterPro" id="IPR052155">
    <property type="entry name" value="Biofilm_reg_signaling"/>
</dbReference>
<evidence type="ECO:0000256" key="3">
    <source>
        <dbReference type="ARBA" id="ARBA00022692"/>
    </source>
</evidence>
<feature type="transmembrane region" description="Helical" evidence="6">
    <location>
        <begin position="65"/>
        <end position="85"/>
    </location>
</feature>
<dbReference type="AlphaFoldDB" id="A0A317RIB2"/>
<dbReference type="InterPro" id="IPR035965">
    <property type="entry name" value="PAS-like_dom_sf"/>
</dbReference>
<protein>
    <submittedName>
        <fullName evidence="8">PAS domain S-box-containing protein/diguanylate cyclase (GGDEF)-like protein</fullName>
    </submittedName>
</protein>